<evidence type="ECO:0000313" key="15">
    <source>
        <dbReference type="Proteomes" id="UP000031671"/>
    </source>
</evidence>
<comment type="catalytic activity">
    <reaction evidence="12">
        <text>fumarate(in) + L-aspartate(out) = fumarate(out) + L-aspartate(in)</text>
        <dbReference type="Rhea" id="RHEA:72459"/>
        <dbReference type="ChEBI" id="CHEBI:29806"/>
        <dbReference type="ChEBI" id="CHEBI:29991"/>
    </reaction>
    <physiologicalReaction direction="left-to-right" evidence="12">
        <dbReference type="Rhea" id="RHEA:72460"/>
    </physiologicalReaction>
</comment>
<comment type="similarity">
    <text evidence="2">Belongs to the DcuA/DcuB transporter (TC 2.A.13.1) family.</text>
</comment>
<dbReference type="PANTHER" id="PTHR36106:SF2">
    <property type="entry name" value="C4-DICARBOXYLATE TRANSPORTER DCUA"/>
    <property type="match status" value="1"/>
</dbReference>
<dbReference type="Proteomes" id="UP000031671">
    <property type="component" value="Unassembled WGS sequence"/>
</dbReference>
<protein>
    <recommendedName>
        <fullName evidence="13">C4-dicarboxylate transporter DcuA</fullName>
    </recommendedName>
</protein>
<dbReference type="GO" id="GO:0015556">
    <property type="term" value="F:C4-dicarboxylate transmembrane transporter activity"/>
    <property type="evidence" value="ECO:0007669"/>
    <property type="project" value="InterPro"/>
</dbReference>
<comment type="caution">
    <text evidence="14">The sequence shown here is derived from an EMBL/GenBank/DDBJ whole genome shotgun (WGS) entry which is preliminary data.</text>
</comment>
<keyword evidence="15" id="KW-1185">Reference proteome</keyword>
<reference evidence="14 15" key="2">
    <citation type="submission" date="2015-01" db="EMBL/GenBank/DDBJ databases">
        <authorList>
            <consortium name="NBRP consortium"/>
            <person name="Sawabe T."/>
            <person name="Meirelles P."/>
            <person name="Feng G."/>
            <person name="Sayaka M."/>
            <person name="Hattori M."/>
            <person name="Ohkuma M."/>
        </authorList>
    </citation>
    <scope>NUCLEOTIDE SEQUENCE [LARGE SCALE GENOMIC DNA]</scope>
    <source>
        <strain evidence="15">JCM 19231</strain>
    </source>
</reference>
<dbReference type="InterPro" id="IPR004668">
    <property type="entry name" value="Anaer_Dcu_memb_transpt"/>
</dbReference>
<comment type="subcellular location">
    <subcellularLocation>
        <location evidence="1">Cell inner membrane</location>
        <topology evidence="1">Multi-pass membrane protein</topology>
    </subcellularLocation>
</comment>
<evidence type="ECO:0000256" key="11">
    <source>
        <dbReference type="ARBA" id="ARBA00034287"/>
    </source>
</evidence>
<evidence type="ECO:0000313" key="14">
    <source>
        <dbReference type="EMBL" id="GAM55348.1"/>
    </source>
</evidence>
<dbReference type="PANTHER" id="PTHR36106">
    <property type="entry name" value="ANAEROBIC C4-DICARBOXYLATE TRANSPORTER DCUB"/>
    <property type="match status" value="1"/>
</dbReference>
<gene>
    <name evidence="14" type="ORF">JCM19231_5425</name>
</gene>
<evidence type="ECO:0000256" key="10">
    <source>
        <dbReference type="ARBA" id="ARBA00034284"/>
    </source>
</evidence>
<comment type="catalytic activity">
    <reaction evidence="10">
        <text>(S)-malate(in) + succinate(out) = (S)-malate(out) + succinate(in)</text>
        <dbReference type="Rhea" id="RHEA:29327"/>
        <dbReference type="ChEBI" id="CHEBI:15589"/>
        <dbReference type="ChEBI" id="CHEBI:30031"/>
    </reaction>
    <physiologicalReaction direction="right-to-left" evidence="10">
        <dbReference type="Rhea" id="RHEA:29329"/>
    </physiologicalReaction>
</comment>
<reference evidence="14 15" key="1">
    <citation type="submission" date="2015-01" db="EMBL/GenBank/DDBJ databases">
        <title>Vibrio sp. C1 JCM 19231 whole genome shotgun sequence.</title>
        <authorList>
            <person name="Sawabe T."/>
            <person name="Meirelles P."/>
            <person name="Feng G."/>
            <person name="Sayaka M."/>
            <person name="Hattori M."/>
            <person name="Ohkuma M."/>
        </authorList>
    </citation>
    <scope>NUCLEOTIDE SEQUENCE [LARGE SCALE GENOMIC DNA]</scope>
    <source>
        <strain evidence="15">JCM 19231</strain>
    </source>
</reference>
<evidence type="ECO:0000256" key="6">
    <source>
        <dbReference type="ARBA" id="ARBA00022692"/>
    </source>
</evidence>
<dbReference type="AlphaFoldDB" id="A0A0B8NW68"/>
<comment type="catalytic activity">
    <reaction evidence="11">
        <text>fumarate(in) + succinate(out) = fumarate(out) + succinate(in)</text>
        <dbReference type="Rhea" id="RHEA:29323"/>
        <dbReference type="ChEBI" id="CHEBI:29806"/>
        <dbReference type="ChEBI" id="CHEBI:30031"/>
    </reaction>
    <physiologicalReaction direction="right-to-left" evidence="11">
        <dbReference type="Rhea" id="RHEA:29325"/>
    </physiologicalReaction>
</comment>
<evidence type="ECO:0000256" key="13">
    <source>
        <dbReference type="ARBA" id="ARBA00039380"/>
    </source>
</evidence>
<keyword evidence="5" id="KW-0997">Cell inner membrane</keyword>
<organism evidence="14 15">
    <name type="scientific">Vibrio ishigakensis</name>
    <dbReference type="NCBI Taxonomy" id="1481914"/>
    <lineage>
        <taxon>Bacteria</taxon>
        <taxon>Pseudomonadati</taxon>
        <taxon>Pseudomonadota</taxon>
        <taxon>Gammaproteobacteria</taxon>
        <taxon>Vibrionales</taxon>
        <taxon>Vibrionaceae</taxon>
        <taxon>Vibrio</taxon>
    </lineage>
</organism>
<dbReference type="GO" id="GO:0005886">
    <property type="term" value="C:plasma membrane"/>
    <property type="evidence" value="ECO:0007669"/>
    <property type="project" value="UniProtKB-SubCell"/>
</dbReference>
<evidence type="ECO:0000256" key="7">
    <source>
        <dbReference type="ARBA" id="ARBA00022989"/>
    </source>
</evidence>
<evidence type="ECO:0000256" key="8">
    <source>
        <dbReference type="ARBA" id="ARBA00023136"/>
    </source>
</evidence>
<keyword evidence="3" id="KW-0813">Transport</keyword>
<evidence type="ECO:0000256" key="4">
    <source>
        <dbReference type="ARBA" id="ARBA00022475"/>
    </source>
</evidence>
<keyword evidence="7" id="KW-1133">Transmembrane helix</keyword>
<comment type="catalytic activity">
    <reaction evidence="9">
        <text>L-aspartate(in) + succinate(out) = L-aspartate(out) + succinate(in)</text>
        <dbReference type="Rhea" id="RHEA:29343"/>
        <dbReference type="ChEBI" id="CHEBI:29991"/>
        <dbReference type="ChEBI" id="CHEBI:30031"/>
    </reaction>
    <physiologicalReaction direction="right-to-left" evidence="9">
        <dbReference type="Rhea" id="RHEA:29345"/>
    </physiologicalReaction>
</comment>
<keyword evidence="6" id="KW-0812">Transmembrane</keyword>
<evidence type="ECO:0000256" key="5">
    <source>
        <dbReference type="ARBA" id="ARBA00022519"/>
    </source>
</evidence>
<evidence type="ECO:0000256" key="1">
    <source>
        <dbReference type="ARBA" id="ARBA00004429"/>
    </source>
</evidence>
<proteinExistence type="inferred from homology"/>
<keyword evidence="8" id="KW-0472">Membrane</keyword>
<name>A0A0B8NW68_9VIBR</name>
<sequence length="41" mass="4379">MDDTGSTRIGKYVFNHPFFIPGVVTISSAVALGFLVGGFFI</sequence>
<evidence type="ECO:0000256" key="2">
    <source>
        <dbReference type="ARBA" id="ARBA00006413"/>
    </source>
</evidence>
<evidence type="ECO:0000256" key="3">
    <source>
        <dbReference type="ARBA" id="ARBA00022448"/>
    </source>
</evidence>
<keyword evidence="4" id="KW-1003">Cell membrane</keyword>
<dbReference type="EMBL" id="BBRZ01000013">
    <property type="protein sequence ID" value="GAM55348.1"/>
    <property type="molecule type" value="Genomic_DNA"/>
</dbReference>
<evidence type="ECO:0000256" key="9">
    <source>
        <dbReference type="ARBA" id="ARBA00034237"/>
    </source>
</evidence>
<accession>A0A0B8NW68</accession>
<evidence type="ECO:0000256" key="12">
    <source>
        <dbReference type="ARBA" id="ARBA00036117"/>
    </source>
</evidence>